<organism evidence="1 2">
    <name type="scientific">Pseudomonas arsenicoxydans</name>
    <dbReference type="NCBI Taxonomy" id="702115"/>
    <lineage>
        <taxon>Bacteria</taxon>
        <taxon>Pseudomonadati</taxon>
        <taxon>Pseudomonadota</taxon>
        <taxon>Gammaproteobacteria</taxon>
        <taxon>Pseudomonadales</taxon>
        <taxon>Pseudomonadaceae</taxon>
        <taxon>Pseudomonas</taxon>
    </lineage>
</organism>
<proteinExistence type="predicted"/>
<dbReference type="EMBL" id="CP024767">
    <property type="protein sequence ID" value="QAY87203.1"/>
    <property type="molecule type" value="Genomic_DNA"/>
</dbReference>
<reference evidence="1 2" key="1">
    <citation type="submission" date="2017-11" db="EMBL/GenBank/DDBJ databases">
        <title>Genome sequence of Pseudomonas arsenicoxydans ACM1.</title>
        <authorList>
            <person name="Nascimento F.X."/>
        </authorList>
    </citation>
    <scope>NUCLEOTIDE SEQUENCE [LARGE SCALE GENOMIC DNA]</scope>
    <source>
        <strain evidence="1 2">ACM1</strain>
    </source>
</reference>
<gene>
    <name evidence="1" type="ORF">CUN61_26100</name>
</gene>
<evidence type="ECO:0000313" key="2">
    <source>
        <dbReference type="Proteomes" id="UP000291121"/>
    </source>
</evidence>
<protein>
    <submittedName>
        <fullName evidence="1">Uncharacterized protein</fullName>
    </submittedName>
</protein>
<name>A0A4P6G6J2_9PSED</name>
<dbReference type="AlphaFoldDB" id="A0A4P6G6J2"/>
<evidence type="ECO:0000313" key="1">
    <source>
        <dbReference type="EMBL" id="QAY87203.1"/>
    </source>
</evidence>
<sequence length="111" mass="12313">MKIILSPQRRDDTLEVIKSGRVLIVNGEDFDFTQISEGSTLPQSAISSIWFAGDVSMQDGELTLTLLLPFPWNFSPEQAFPADLMNVPDGPILFPQPLPVPEVKALTEDDR</sequence>
<accession>A0A4P6G6J2</accession>
<dbReference type="Proteomes" id="UP000291121">
    <property type="component" value="Chromosome"/>
</dbReference>
<keyword evidence="2" id="KW-1185">Reference proteome</keyword>
<dbReference type="RefSeq" id="WP_208669166.1">
    <property type="nucleotide sequence ID" value="NZ_CP024767.1"/>
</dbReference>